<gene>
    <name evidence="2" type="ORF">EDD78_11720</name>
</gene>
<accession>A0A9X8UHE5</accession>
<dbReference type="Pfam" id="PF21757">
    <property type="entry name" value="DUF6870"/>
    <property type="match status" value="1"/>
</dbReference>
<reference evidence="2 3" key="1">
    <citation type="submission" date="2019-03" db="EMBL/GenBank/DDBJ databases">
        <title>Genomic Encyclopedia of Type Strains, Phase IV (KMG-IV): sequencing the most valuable type-strain genomes for metagenomic binning, comparative biology and taxonomic classification.</title>
        <authorList>
            <person name="Goeker M."/>
        </authorList>
    </citation>
    <scope>NUCLEOTIDE SEQUENCE [LARGE SCALE GENOMIC DNA]</scope>
    <source>
        <strain evidence="2 3">DSM 100433</strain>
    </source>
</reference>
<feature type="domain" description="DUF6870" evidence="1">
    <location>
        <begin position="10"/>
        <end position="80"/>
    </location>
</feature>
<proteinExistence type="predicted"/>
<evidence type="ECO:0000313" key="3">
    <source>
        <dbReference type="Proteomes" id="UP000294682"/>
    </source>
</evidence>
<dbReference type="RefSeq" id="WP_132085309.1">
    <property type="nucleotide sequence ID" value="NZ_SLUK01000017.1"/>
</dbReference>
<evidence type="ECO:0000259" key="1">
    <source>
        <dbReference type="Pfam" id="PF21757"/>
    </source>
</evidence>
<organism evidence="2 3">
    <name type="scientific">Harryflintia acetispora</name>
    <dbReference type="NCBI Taxonomy" id="1849041"/>
    <lineage>
        <taxon>Bacteria</taxon>
        <taxon>Bacillati</taxon>
        <taxon>Bacillota</taxon>
        <taxon>Clostridia</taxon>
        <taxon>Eubacteriales</taxon>
        <taxon>Oscillospiraceae</taxon>
        <taxon>Harryflintia</taxon>
    </lineage>
</organism>
<dbReference type="InterPro" id="IPR049222">
    <property type="entry name" value="DUF6870"/>
</dbReference>
<protein>
    <recommendedName>
        <fullName evidence="1">DUF6870 domain-containing protein</fullName>
    </recommendedName>
</protein>
<dbReference type="AlphaFoldDB" id="A0A9X8UHE5"/>
<dbReference type="EMBL" id="SLUK01000017">
    <property type="protein sequence ID" value="TCL40852.1"/>
    <property type="molecule type" value="Genomic_DNA"/>
</dbReference>
<comment type="caution">
    <text evidence="2">The sequence shown here is derived from an EMBL/GenBank/DDBJ whole genome shotgun (WGS) entry which is preliminary data.</text>
</comment>
<keyword evidence="3" id="KW-1185">Reference proteome</keyword>
<name>A0A9X8UHE5_9FIRM</name>
<dbReference type="Proteomes" id="UP000294682">
    <property type="component" value="Unassembled WGS sequence"/>
</dbReference>
<evidence type="ECO:0000313" key="2">
    <source>
        <dbReference type="EMBL" id="TCL40852.1"/>
    </source>
</evidence>
<sequence length="89" mass="10346">MYSIKQLDTMQQVDLKQIDKDKLVDARTVQINTDLPKHQRMDHYLSQIGNPYCFRVGDTAVKVEFSDTDSTLQHTLARFLSRKAAEQLF</sequence>